<dbReference type="Proteomes" id="UP000799538">
    <property type="component" value="Unassembled WGS sequence"/>
</dbReference>
<organism evidence="3 4">
    <name type="scientific">Elsinoe ampelina</name>
    <dbReference type="NCBI Taxonomy" id="302913"/>
    <lineage>
        <taxon>Eukaryota</taxon>
        <taxon>Fungi</taxon>
        <taxon>Dikarya</taxon>
        <taxon>Ascomycota</taxon>
        <taxon>Pezizomycotina</taxon>
        <taxon>Dothideomycetes</taxon>
        <taxon>Dothideomycetidae</taxon>
        <taxon>Myriangiales</taxon>
        <taxon>Elsinoaceae</taxon>
        <taxon>Elsinoe</taxon>
    </lineage>
</organism>
<gene>
    <name evidence="3" type="ORF">BDZ85DRAFT_268990</name>
</gene>
<dbReference type="InterPro" id="IPR036291">
    <property type="entry name" value="NAD(P)-bd_dom_sf"/>
</dbReference>
<dbReference type="GO" id="GO:0016491">
    <property type="term" value="F:oxidoreductase activity"/>
    <property type="evidence" value="ECO:0007669"/>
    <property type="project" value="TreeGrafter"/>
</dbReference>
<dbReference type="PANTHER" id="PTHR43544">
    <property type="entry name" value="SHORT-CHAIN DEHYDROGENASE/REDUCTASE"/>
    <property type="match status" value="1"/>
</dbReference>
<dbReference type="SUPFAM" id="SSF51735">
    <property type="entry name" value="NAD(P)-binding Rossmann-fold domains"/>
    <property type="match status" value="1"/>
</dbReference>
<dbReference type="PRINTS" id="PR00080">
    <property type="entry name" value="SDRFAMILY"/>
</dbReference>
<dbReference type="InterPro" id="IPR002347">
    <property type="entry name" value="SDR_fam"/>
</dbReference>
<dbReference type="GO" id="GO:0019748">
    <property type="term" value="P:secondary metabolic process"/>
    <property type="evidence" value="ECO:0007669"/>
    <property type="project" value="TreeGrafter"/>
</dbReference>
<protein>
    <recommendedName>
        <fullName evidence="5">Short chain dehydrogenase</fullName>
    </recommendedName>
</protein>
<dbReference type="Gene3D" id="3.40.50.720">
    <property type="entry name" value="NAD(P)-binding Rossmann-like Domain"/>
    <property type="match status" value="1"/>
</dbReference>
<evidence type="ECO:0008006" key="5">
    <source>
        <dbReference type="Google" id="ProtNLM"/>
    </source>
</evidence>
<proteinExistence type="inferred from homology"/>
<name>A0A6A6G0K3_9PEZI</name>
<evidence type="ECO:0000313" key="3">
    <source>
        <dbReference type="EMBL" id="KAF2219266.1"/>
    </source>
</evidence>
<reference evidence="4" key="1">
    <citation type="journal article" date="2020" name="Stud. Mycol.">
        <title>101 Dothideomycetes genomes: A test case for predicting lifestyles and emergence of pathogens.</title>
        <authorList>
            <person name="Haridas S."/>
            <person name="Albert R."/>
            <person name="Binder M."/>
            <person name="Bloem J."/>
            <person name="LaButti K."/>
            <person name="Salamov A."/>
            <person name="Andreopoulos B."/>
            <person name="Baker S."/>
            <person name="Barry K."/>
            <person name="Bills G."/>
            <person name="Bluhm B."/>
            <person name="Cannon C."/>
            <person name="Castanera R."/>
            <person name="Culley D."/>
            <person name="Daum C."/>
            <person name="Ezra D."/>
            <person name="Gonzalez J."/>
            <person name="Henrissat B."/>
            <person name="Kuo A."/>
            <person name="Liang C."/>
            <person name="Lipzen A."/>
            <person name="Lutzoni F."/>
            <person name="Magnuson J."/>
            <person name="Mondo S."/>
            <person name="Nolan M."/>
            <person name="Ohm R."/>
            <person name="Pangilinan J."/>
            <person name="Park H.-J."/>
            <person name="Ramirez L."/>
            <person name="Alfaro M."/>
            <person name="Sun H."/>
            <person name="Tritt A."/>
            <person name="Yoshinaga Y."/>
            <person name="Zwiers L.-H."/>
            <person name="Turgeon B."/>
            <person name="Goodwin S."/>
            <person name="Spatafora J."/>
            <person name="Crous P."/>
            <person name="Grigoriev I."/>
        </authorList>
    </citation>
    <scope>NUCLEOTIDE SEQUENCE [LARGE SCALE GENOMIC DNA]</scope>
    <source>
        <strain evidence="4">CECT 20119</strain>
    </source>
</reference>
<sequence length="248" mass="26535">MPASKYIVLITGGNSGIGLELARQLMADSTKHIILGSRSIQKGEDAIQKLQQHHQPGTIELLEVDVADESSISAAAKTVENKHGRLDALVNNAAVAVVDGTLGEQMQRCFLVNATGPALMGEAFEPLLRRSIGIPRILNVSSGAGSIGRRLDPSSPSYKMDHIQYRASKSALNMVSASQAVRFGEFGIKVFSYCPGFTVSNLSSMNHAENGARSTSESVAPMVKVLDGSRDAEHGGFLHAYPEAQYPW</sequence>
<dbReference type="Pfam" id="PF00106">
    <property type="entry name" value="adh_short"/>
    <property type="match status" value="1"/>
</dbReference>
<dbReference type="PANTHER" id="PTHR43544:SF32">
    <property type="entry name" value="CHAIN DEHYDROGENASE, PUTATIVE (AFU_ORTHOLOGUE AFUA_5G01530)-RELATED"/>
    <property type="match status" value="1"/>
</dbReference>
<dbReference type="GO" id="GO:0005737">
    <property type="term" value="C:cytoplasm"/>
    <property type="evidence" value="ECO:0007669"/>
    <property type="project" value="TreeGrafter"/>
</dbReference>
<comment type="similarity">
    <text evidence="1 2">Belongs to the short-chain dehydrogenases/reductases (SDR) family.</text>
</comment>
<keyword evidence="4" id="KW-1185">Reference proteome</keyword>
<dbReference type="PRINTS" id="PR00081">
    <property type="entry name" value="GDHRDH"/>
</dbReference>
<dbReference type="EMBL" id="ML992518">
    <property type="protein sequence ID" value="KAF2219266.1"/>
    <property type="molecule type" value="Genomic_DNA"/>
</dbReference>
<evidence type="ECO:0000313" key="4">
    <source>
        <dbReference type="Proteomes" id="UP000799538"/>
    </source>
</evidence>
<dbReference type="OrthoDB" id="191139at2759"/>
<evidence type="ECO:0000256" key="1">
    <source>
        <dbReference type="ARBA" id="ARBA00006484"/>
    </source>
</evidence>
<accession>A0A6A6G0K3</accession>
<dbReference type="InterPro" id="IPR051468">
    <property type="entry name" value="Fungal_SecMetab_SDRs"/>
</dbReference>
<dbReference type="AlphaFoldDB" id="A0A6A6G0K3"/>
<evidence type="ECO:0000256" key="2">
    <source>
        <dbReference type="RuleBase" id="RU000363"/>
    </source>
</evidence>